<dbReference type="Proteomes" id="UP000053815">
    <property type="component" value="Unassembled WGS sequence"/>
</dbReference>
<dbReference type="EMBL" id="DF836376">
    <property type="protein sequence ID" value="GAN05311.1"/>
    <property type="molecule type" value="Genomic_DNA"/>
</dbReference>
<organism evidence="2">
    <name type="scientific">Mucor ambiguus</name>
    <dbReference type="NCBI Taxonomy" id="91626"/>
    <lineage>
        <taxon>Eukaryota</taxon>
        <taxon>Fungi</taxon>
        <taxon>Fungi incertae sedis</taxon>
        <taxon>Mucoromycota</taxon>
        <taxon>Mucoromycotina</taxon>
        <taxon>Mucoromycetes</taxon>
        <taxon>Mucorales</taxon>
        <taxon>Mucorineae</taxon>
        <taxon>Mucoraceae</taxon>
        <taxon>Mucor</taxon>
    </lineage>
</organism>
<feature type="domain" description="C2H2-type" evidence="1">
    <location>
        <begin position="462"/>
        <end position="485"/>
    </location>
</feature>
<name>A0A0C9M6B6_9FUNG</name>
<gene>
    <name evidence="2" type="ORF">MAM1_0087c04781</name>
</gene>
<dbReference type="PROSITE" id="PS00028">
    <property type="entry name" value="ZINC_FINGER_C2H2_1"/>
    <property type="match status" value="1"/>
</dbReference>
<keyword evidence="3" id="KW-1185">Reference proteome</keyword>
<evidence type="ECO:0000313" key="2">
    <source>
        <dbReference type="EMBL" id="GAN05311.1"/>
    </source>
</evidence>
<sequence length="1117" mass="128890">MAITVVSVDLDHDLINVSFGSNLNQQVEASFALSHFERYPAAFTYDTNTGEIIDWGHSAEENCEALESYTDNDNAEKVLQSSHAFHRSILAEIYRLYKSQDENKETDHQDEMRSKAIGRFLGAVCKHAYENSVNQLSNSHFLFILPTEWDHSIRTQFIPRLFQYGGITSTEDPESRIMFTSVLESTVAAMQEERYFEEYGIQFLREKKYLHCDLYMDDLELPTELVLQAFQVEDEQTLIDSTAIFEQTNRLLIPKLANTFSQNAVRFSSCKGVALDFKRNAKFLMEGVSDGWKKRLQSCLDEITSFDEQKFDETSTDRTSTVSKNLSNATLIRSTCADRETIASSIENYLNRNNHRQIDSITITLHDSLPQPKKKLLDLYIYCIMDSLKHFQHTNIRILGESRWASPKFGGPEIIRGGLFKLLESLKFANIEGSPSIKNIHEEDAESHLDAEVVRPDSPFICGHRGCGWAFVHPHDTEVHRLLYHNAKLNTLIATFWNPRRPLKQGDKHSLFLFIDVTIESTHLSLSLFDKQYKIHRKINLADSCLLGLPPLSHFISLYPEENGKMALNAEKIFFDLVNSLYHQAFHKFCNDNDNGETDIHNLGAFSSKFTVDHYYQYFADSDLVWSFEEKNMEQVSELEEFFYHNKSGKSNEHTSTDPIHVNTFILLYIGYVYHKMNMIIVNQQRKVLQDIDLHPEEKAMLVLEDLLLNVLPLNAHNNPELTLRLCGFRGKKSSEIFSSKGDFSLSMLQQSLLLKNSEPSTRSYYSHAKISEDNIDFELNQIIQSTTANNIKMMPLLLKQYRIKIDQTNNSISQRMWAYIRKKQENQPQKVVPLHSMNEETYSSFKSSIANFISKILRFLKHAQNSKSELASFYDRSYGFEYHLDHERIALSLREIVEVAVRPFMRNIAASILSVFRNMDAFALYNTETLLNFSLFHFEKGAPGATEEQQFEYGYKFNFAKDLFVEDDNDEQQTVLECSNKDYARIPANYLYVLLTQRTKLRQFSRYFKTEVDNAIDLDSIELVKFEESGQDGANPGDSILAVSVSYTTVHRFELESMPDLKPQDFPLILVVTPLNYLSLLEVSVKMGKNEKYASHRLMLPSLLREKQTLSYENAP</sequence>
<evidence type="ECO:0000259" key="1">
    <source>
        <dbReference type="PROSITE" id="PS00028"/>
    </source>
</evidence>
<protein>
    <recommendedName>
        <fullName evidence="1">C2H2-type domain-containing protein</fullName>
    </recommendedName>
</protein>
<accession>A0A0C9M6B6</accession>
<reference evidence="2" key="1">
    <citation type="submission" date="2014-09" db="EMBL/GenBank/DDBJ databases">
        <title>Draft genome sequence of an oleaginous Mucoromycotina fungus Mucor ambiguus NBRC6742.</title>
        <authorList>
            <person name="Takeda I."/>
            <person name="Yamane N."/>
            <person name="Morita T."/>
            <person name="Tamano K."/>
            <person name="Machida M."/>
            <person name="Baker S."/>
            <person name="Koike H."/>
        </authorList>
    </citation>
    <scope>NUCLEOTIDE SEQUENCE</scope>
    <source>
        <strain evidence="2">NBRC 6742</strain>
    </source>
</reference>
<dbReference type="InterPro" id="IPR013087">
    <property type="entry name" value="Znf_C2H2_type"/>
</dbReference>
<evidence type="ECO:0000313" key="3">
    <source>
        <dbReference type="Proteomes" id="UP000053815"/>
    </source>
</evidence>
<dbReference type="AlphaFoldDB" id="A0A0C9M6B6"/>
<proteinExistence type="predicted"/>
<dbReference type="OrthoDB" id="2282815at2759"/>